<evidence type="ECO:0000313" key="2">
    <source>
        <dbReference type="EMBL" id="ANL83616.1"/>
    </source>
</evidence>
<dbReference type="Gene3D" id="3.20.20.70">
    <property type="entry name" value="Aldolase class I"/>
    <property type="match status" value="1"/>
</dbReference>
<organism evidence="3 5">
    <name type="scientific">Rhizobium phaseoli</name>
    <dbReference type="NCBI Taxonomy" id="396"/>
    <lineage>
        <taxon>Bacteria</taxon>
        <taxon>Pseudomonadati</taxon>
        <taxon>Pseudomonadota</taxon>
        <taxon>Alphaproteobacteria</taxon>
        <taxon>Hyphomicrobiales</taxon>
        <taxon>Rhizobiaceae</taxon>
        <taxon>Rhizobium/Agrobacterium group</taxon>
        <taxon>Rhizobium</taxon>
    </lineage>
</organism>
<dbReference type="CDD" id="cd11615">
    <property type="entry name" value="SAF_NeuB_like"/>
    <property type="match status" value="1"/>
</dbReference>
<dbReference type="InterPro" id="IPR013785">
    <property type="entry name" value="Aldolase_TIM"/>
</dbReference>
<dbReference type="AlphaFoldDB" id="A0A192T6T2"/>
<evidence type="ECO:0000259" key="1">
    <source>
        <dbReference type="PROSITE" id="PS50844"/>
    </source>
</evidence>
<dbReference type="STRING" id="396.AMC85_CH00803"/>
<dbReference type="Pfam" id="PF03102">
    <property type="entry name" value="NeuB"/>
    <property type="match status" value="1"/>
</dbReference>
<sequence length="338" mass="37265">MFRNYRPDRCYIIAEIGGNFTTFDQAKRLIDEAKAAGVDAVKLQTYRAETLSSRNAMFDMENTGVTSQFELFRKYEIGHELHEAVFRYAEEHGLDWFSSPSHETDVDLLEKCGVGAHKVGSDDAVNIPFLRYLAKTGKPIILSTGMSTLEEVRGSVAAIKEAGNDKLILLHAITSYPTHPENVNLRAMQTMMEAFPDLDVGYSDHTLTPVASLCAVAMGARVIERHFTYDKAADGPDHMLSADPAEMKWLVDAIRAFEIMKGSGRKEPAASEATTRLNNRKSVVVNRPLKAGHVISVGDISVKRPGTGIEPKHFDALAGRRVANDLDADAVLQWSDLA</sequence>
<dbReference type="PROSITE" id="PS50844">
    <property type="entry name" value="AFP_LIKE"/>
    <property type="match status" value="1"/>
</dbReference>
<name>A0A192T6T2_9HYPH</name>
<dbReference type="InterPro" id="IPR006190">
    <property type="entry name" value="SAF_AFP_Neu5Ac"/>
</dbReference>
<feature type="domain" description="AFP-like" evidence="1">
    <location>
        <begin position="282"/>
        <end position="338"/>
    </location>
</feature>
<reference evidence="2 4" key="1">
    <citation type="submission" date="2015-11" db="EMBL/GenBank/DDBJ databases">
        <title>The limits of bacterial species coexistence and the symbiotic plasmid transference in sympatric Rhizobium populations.</title>
        <authorList>
            <person name="Perez-Carrascal O.M."/>
            <person name="VanInsberghe D."/>
            <person name="Juarez S."/>
            <person name="Polz M.F."/>
            <person name="Vinuesa P."/>
            <person name="Gonzalez V."/>
        </authorList>
    </citation>
    <scope>NUCLEOTIDE SEQUENCE [LARGE SCALE GENOMIC DNA]</scope>
    <source>
        <strain evidence="2 4">N771</strain>
    </source>
</reference>
<evidence type="ECO:0000313" key="3">
    <source>
        <dbReference type="EMBL" id="QPK07872.1"/>
    </source>
</evidence>
<dbReference type="InterPro" id="IPR013974">
    <property type="entry name" value="SAF"/>
</dbReference>
<dbReference type="InterPro" id="IPR036732">
    <property type="entry name" value="AFP_Neu5c_C_sf"/>
</dbReference>
<dbReference type="Pfam" id="PF08666">
    <property type="entry name" value="SAF"/>
    <property type="match status" value="1"/>
</dbReference>
<evidence type="ECO:0000313" key="4">
    <source>
        <dbReference type="Proteomes" id="UP000078551"/>
    </source>
</evidence>
<accession>A0A192T6T2</accession>
<dbReference type="SUPFAM" id="SSF51269">
    <property type="entry name" value="AFP III-like domain"/>
    <property type="match status" value="1"/>
</dbReference>
<dbReference type="SMART" id="SM00858">
    <property type="entry name" value="SAF"/>
    <property type="match status" value="1"/>
</dbReference>
<keyword evidence="4" id="KW-1185">Reference proteome</keyword>
<dbReference type="PANTHER" id="PTHR42966">
    <property type="entry name" value="N-ACETYLNEURAMINATE SYNTHASE"/>
    <property type="match status" value="1"/>
</dbReference>
<dbReference type="RefSeq" id="WP_012482753.1">
    <property type="nucleotide sequence ID" value="NZ_CP013532.1"/>
</dbReference>
<dbReference type="GeneID" id="45956164"/>
<gene>
    <name evidence="2" type="ORF">AMC81_CH00801</name>
    <name evidence="3" type="ORF">HER27_015580</name>
</gene>
<dbReference type="SUPFAM" id="SSF51569">
    <property type="entry name" value="Aldolase"/>
    <property type="match status" value="1"/>
</dbReference>
<dbReference type="PANTHER" id="PTHR42966:SF1">
    <property type="entry name" value="SIALIC ACID SYNTHASE"/>
    <property type="match status" value="1"/>
</dbReference>
<protein>
    <submittedName>
        <fullName evidence="3">N-acetylneuraminate synthase family protein</fullName>
    </submittedName>
    <submittedName>
        <fullName evidence="2">N-acetylneuraminic acid synthase NeuB family protein</fullName>
    </submittedName>
</protein>
<dbReference type="InterPro" id="IPR013132">
    <property type="entry name" value="PseI/NeuA/B-like_N"/>
</dbReference>
<dbReference type="EMBL" id="CP064931">
    <property type="protein sequence ID" value="QPK07872.1"/>
    <property type="molecule type" value="Genomic_DNA"/>
</dbReference>
<dbReference type="Proteomes" id="UP000540266">
    <property type="component" value="Chromosome"/>
</dbReference>
<dbReference type="EMBL" id="CP013568">
    <property type="protein sequence ID" value="ANL83616.1"/>
    <property type="molecule type" value="Genomic_DNA"/>
</dbReference>
<dbReference type="GO" id="GO:0016051">
    <property type="term" value="P:carbohydrate biosynthetic process"/>
    <property type="evidence" value="ECO:0007669"/>
    <property type="project" value="InterPro"/>
</dbReference>
<reference evidence="3 5" key="2">
    <citation type="submission" date="2020-11" db="EMBL/GenBank/DDBJ databases">
        <title>Indigenous Rhizobia Nodulating Common beans in Western Kenya.</title>
        <authorList>
            <person name="Wekesa C.S."/>
            <person name="Oelmueller R."/>
            <person name="Furch A.C."/>
        </authorList>
    </citation>
    <scope>NUCLEOTIDE SEQUENCE [LARGE SCALE GENOMIC DNA]</scope>
    <source>
        <strain evidence="5">BS3</strain>
        <strain evidence="3">S3</strain>
    </source>
</reference>
<dbReference type="Gene3D" id="3.90.1210.10">
    <property type="entry name" value="Antifreeze-like/N-acetylneuraminic acid synthase C-terminal domain"/>
    <property type="match status" value="1"/>
</dbReference>
<proteinExistence type="predicted"/>
<dbReference type="Proteomes" id="UP000078551">
    <property type="component" value="Chromosome"/>
</dbReference>
<dbReference type="InterPro" id="IPR051690">
    <property type="entry name" value="PseI-like"/>
</dbReference>
<dbReference type="InterPro" id="IPR057736">
    <property type="entry name" value="SAF_PseI/NeuA/NeuB"/>
</dbReference>
<evidence type="ECO:0000313" key="5">
    <source>
        <dbReference type="Proteomes" id="UP000540266"/>
    </source>
</evidence>
<dbReference type="GO" id="GO:0047444">
    <property type="term" value="F:N-acylneuraminate-9-phosphate synthase activity"/>
    <property type="evidence" value="ECO:0007669"/>
    <property type="project" value="TreeGrafter"/>
</dbReference>